<evidence type="ECO:0000313" key="1">
    <source>
        <dbReference type="EMBL" id="KMO71480.1"/>
    </source>
</evidence>
<dbReference type="AlphaFoldDB" id="A0A0J6VKD5"/>
<protein>
    <submittedName>
        <fullName evidence="1">Uncharacterized protein</fullName>
    </submittedName>
</protein>
<gene>
    <name evidence="1" type="ORF">MCHLDSM_04562</name>
</gene>
<proteinExistence type="predicted"/>
<comment type="caution">
    <text evidence="1">The sequence shown here is derived from an EMBL/GenBank/DDBJ whole genome shotgun (WGS) entry which is preliminary data.</text>
</comment>
<name>A0A0J6VKD5_9MYCO</name>
<organism evidence="1 2">
    <name type="scientific">Mycolicibacterium chlorophenolicum</name>
    <dbReference type="NCBI Taxonomy" id="37916"/>
    <lineage>
        <taxon>Bacteria</taxon>
        <taxon>Bacillati</taxon>
        <taxon>Actinomycetota</taxon>
        <taxon>Actinomycetes</taxon>
        <taxon>Mycobacteriales</taxon>
        <taxon>Mycobacteriaceae</taxon>
        <taxon>Mycolicibacterium</taxon>
    </lineage>
</organism>
<dbReference type="PATRIC" id="fig|37916.4.peg.4544"/>
<dbReference type="EMBL" id="JYNL01000054">
    <property type="protein sequence ID" value="KMO71480.1"/>
    <property type="molecule type" value="Genomic_DNA"/>
</dbReference>
<evidence type="ECO:0000313" key="2">
    <source>
        <dbReference type="Proteomes" id="UP000036513"/>
    </source>
</evidence>
<accession>A0A0J6VKD5</accession>
<dbReference type="Proteomes" id="UP000036513">
    <property type="component" value="Unassembled WGS sequence"/>
</dbReference>
<dbReference type="STRING" id="37916.MCHLDSM_04562"/>
<reference evidence="1 2" key="1">
    <citation type="journal article" date="2015" name="Genome Biol. Evol.">
        <title>Characterization of Three Mycobacterium spp. with Potential Use in Bioremediation by Genome Sequencing and Comparative Genomics.</title>
        <authorList>
            <person name="Das S."/>
            <person name="Pettersson B.M."/>
            <person name="Behra P.R."/>
            <person name="Ramesh M."/>
            <person name="Dasgupta S."/>
            <person name="Bhattacharya A."/>
            <person name="Kirsebom L.A."/>
        </authorList>
    </citation>
    <scope>NUCLEOTIDE SEQUENCE [LARGE SCALE GENOMIC DNA]</scope>
    <source>
        <strain evidence="1 2">DSM 43826</strain>
    </source>
</reference>
<sequence length="160" mass="16855">MTAMATATVMGTTTTDCATSKHPRSSGRGCFDVAIKTSSSRTSRRLAAAGLVAGVTAVALGSPAHAEPMDPIPGEGFFVVGRDVGLGLYRTDGTASTFGVWINDVPTQDSMCLWFTYSTPGPDKAHVVATNMSLGPMYANINPTVQSFESHNCRPWVRVP</sequence>
<keyword evidence="2" id="KW-1185">Reference proteome</keyword>